<protein>
    <submittedName>
        <fullName evidence="1">Sporulation protein YabP</fullName>
    </submittedName>
</protein>
<reference evidence="1" key="2">
    <citation type="submission" date="2021-04" db="EMBL/GenBank/DDBJ databases">
        <authorList>
            <person name="Gilroy R."/>
        </authorList>
    </citation>
    <scope>NUCLEOTIDE SEQUENCE</scope>
    <source>
        <strain evidence="1">B5-657</strain>
    </source>
</reference>
<dbReference type="GO" id="GO:0030435">
    <property type="term" value="P:sporulation resulting in formation of a cellular spore"/>
    <property type="evidence" value="ECO:0007669"/>
    <property type="project" value="InterPro"/>
</dbReference>
<dbReference type="Proteomes" id="UP000824229">
    <property type="component" value="Unassembled WGS sequence"/>
</dbReference>
<dbReference type="PIRSF" id="PIRSF011576">
    <property type="entry name" value="YabP"/>
    <property type="match status" value="1"/>
</dbReference>
<dbReference type="EMBL" id="JAHLFQ010000010">
    <property type="protein sequence ID" value="MBU3803223.1"/>
    <property type="molecule type" value="Genomic_DNA"/>
</dbReference>
<dbReference type="InterPro" id="IPR012504">
    <property type="entry name" value="Spore_YabP"/>
</dbReference>
<dbReference type="Gene3D" id="2.60.40.2000">
    <property type="match status" value="1"/>
</dbReference>
<dbReference type="InterPro" id="IPR022476">
    <property type="entry name" value="Spore_YabP/YqfC"/>
</dbReference>
<evidence type="ECO:0000313" key="2">
    <source>
        <dbReference type="Proteomes" id="UP000824229"/>
    </source>
</evidence>
<sequence>MDEKTGKKHTLSLIERERLTLSGVKEVFSFDETLIELETSKGYLDIGGEDLHIIKMNIDDGDIIIEGSISDMNYHDNQGAGKKKGSVMSKLFK</sequence>
<dbReference type="NCBIfam" id="TIGR02892">
    <property type="entry name" value="spore_yabP"/>
    <property type="match status" value="1"/>
</dbReference>
<gene>
    <name evidence="1" type="primary">yabP</name>
    <name evidence="1" type="ORF">H9872_00500</name>
</gene>
<accession>A0A9E2NMB2</accession>
<comment type="caution">
    <text evidence="1">The sequence shown here is derived from an EMBL/GenBank/DDBJ whole genome shotgun (WGS) entry which is preliminary data.</text>
</comment>
<organism evidence="1 2">
    <name type="scientific">Candidatus Cellulosilyticum pullistercoris</name>
    <dbReference type="NCBI Taxonomy" id="2838521"/>
    <lineage>
        <taxon>Bacteria</taxon>
        <taxon>Bacillati</taxon>
        <taxon>Bacillota</taxon>
        <taxon>Clostridia</taxon>
        <taxon>Lachnospirales</taxon>
        <taxon>Cellulosilyticaceae</taxon>
        <taxon>Cellulosilyticum</taxon>
    </lineage>
</organism>
<dbReference type="InterPro" id="IPR038705">
    <property type="entry name" value="YabP_sf"/>
</dbReference>
<reference evidence="1" key="1">
    <citation type="journal article" date="2021" name="PeerJ">
        <title>Extensive microbial diversity within the chicken gut microbiome revealed by metagenomics and culture.</title>
        <authorList>
            <person name="Gilroy R."/>
            <person name="Ravi A."/>
            <person name="Getino M."/>
            <person name="Pursley I."/>
            <person name="Horton D.L."/>
            <person name="Alikhan N.F."/>
            <person name="Baker D."/>
            <person name="Gharbi K."/>
            <person name="Hall N."/>
            <person name="Watson M."/>
            <person name="Adriaenssens E.M."/>
            <person name="Foster-Nyarko E."/>
            <person name="Jarju S."/>
            <person name="Secka A."/>
            <person name="Antonio M."/>
            <person name="Oren A."/>
            <person name="Chaudhuri R.R."/>
            <person name="La Ragione R."/>
            <person name="Hildebrand F."/>
            <person name="Pallen M.J."/>
        </authorList>
    </citation>
    <scope>NUCLEOTIDE SEQUENCE</scope>
    <source>
        <strain evidence="1">B5-657</strain>
    </source>
</reference>
<dbReference type="Pfam" id="PF07873">
    <property type="entry name" value="YabP"/>
    <property type="match status" value="1"/>
</dbReference>
<name>A0A9E2NMB2_9FIRM</name>
<proteinExistence type="predicted"/>
<evidence type="ECO:0000313" key="1">
    <source>
        <dbReference type="EMBL" id="MBU3803223.1"/>
    </source>
</evidence>
<dbReference type="AlphaFoldDB" id="A0A9E2NMB2"/>